<dbReference type="WBParaSite" id="PTRK_0000342800.1">
    <property type="protein sequence ID" value="PTRK_0000342800.1"/>
    <property type="gene ID" value="PTRK_0000342800"/>
</dbReference>
<evidence type="ECO:0000313" key="2">
    <source>
        <dbReference type="Proteomes" id="UP000038045"/>
    </source>
</evidence>
<proteinExistence type="predicted"/>
<accession>A0A0N4Z872</accession>
<keyword evidence="1" id="KW-1133">Transmembrane helix</keyword>
<keyword evidence="1" id="KW-0472">Membrane</keyword>
<feature type="transmembrane region" description="Helical" evidence="1">
    <location>
        <begin position="630"/>
        <end position="652"/>
    </location>
</feature>
<dbReference type="CDD" id="cd12087">
    <property type="entry name" value="TM_EGFR-like"/>
    <property type="match status" value="1"/>
</dbReference>
<evidence type="ECO:0000256" key="1">
    <source>
        <dbReference type="SAM" id="Phobius"/>
    </source>
</evidence>
<protein>
    <submittedName>
        <fullName evidence="3">6-cysteine protein</fullName>
    </submittedName>
</protein>
<dbReference type="Proteomes" id="UP000038045">
    <property type="component" value="Unplaced"/>
</dbReference>
<keyword evidence="2" id="KW-1185">Reference proteome</keyword>
<evidence type="ECO:0000313" key="3">
    <source>
        <dbReference type="WBParaSite" id="PTRK_0000342800.1"/>
    </source>
</evidence>
<reference evidence="3" key="1">
    <citation type="submission" date="2017-02" db="UniProtKB">
        <authorList>
            <consortium name="WormBaseParasite"/>
        </authorList>
    </citation>
    <scope>IDENTIFICATION</scope>
</reference>
<dbReference type="AlphaFoldDB" id="A0A0N4Z872"/>
<organism evidence="2 3">
    <name type="scientific">Parastrongyloides trichosuri</name>
    <name type="common">Possum-specific nematode worm</name>
    <dbReference type="NCBI Taxonomy" id="131310"/>
    <lineage>
        <taxon>Eukaryota</taxon>
        <taxon>Metazoa</taxon>
        <taxon>Ecdysozoa</taxon>
        <taxon>Nematoda</taxon>
        <taxon>Chromadorea</taxon>
        <taxon>Rhabditida</taxon>
        <taxon>Tylenchina</taxon>
        <taxon>Panagrolaimomorpha</taxon>
        <taxon>Strongyloidoidea</taxon>
        <taxon>Strongyloididae</taxon>
        <taxon>Parastrongyloides</taxon>
    </lineage>
</organism>
<name>A0A0N4Z872_PARTI</name>
<feature type="transmembrane region" description="Helical" evidence="1">
    <location>
        <begin position="7"/>
        <end position="33"/>
    </location>
</feature>
<keyword evidence="1" id="KW-0812">Transmembrane</keyword>
<sequence length="734" mass="84022">MTLLKTTLHFLTIVMIWNLSGVLTEILLLGLLLNYTTSSQDKKIPLKLIVKPKGGNQVKSSVIINDIKNNEENIFTNLIVKSRSYGNVTIVRIDMKECLNTKGVDVYVEKVNNNYPDYYLTNYKGNVNLDSQQIKNKKFGCDETTCDNGVVIISKGKITNAEDLGKGDNAFFLLFTMKELYTLGKIKTIDKSNKLVRCPHQIKWMRTDYNLEYIYMVTFGYSKSMPNNAKHFLVPALKTSSSKDIMECGSLYFKGKKVLSIGYNIEYENKKFNEAFFDLTKDEPPDCTRAKPNPSSLVHNKYGFFKYIPLESSFDDNNRIFFGNYIDHSFESVLLLYKYDDALTVDTKQKEYLEPTCTVTYVHENIGFQVALENKPILEKSFNINGMKRNIHVYELGIAGDTKPIFAGIPKIKCTMWAIFPAVKRTKFYFTYKYNAFIRKKNYDGSKVTPLVGYKDTTTLKEPSSKTNFSIYGLYQCITIDKTYKESWPDYAKDPFDYFAILPLNNSVVREDEVNVNYINELKEKGKCAVDKDGFGKLKLIVIHMNNVTKNYTISDIGKSQNTEVKYNNDKSEVIYTGKYKSNFLMRCEYETSFSIKFSLEREYKFHASLDKYNVNKEQRLQKPPNNTPVIIASVVAVGFIAIAVIAAFLLLRQRQKRRKKGRLGEKDSIKKTAIKTGISSGVTNISKSFNFKKKSKFNTQVSTSQSEESSDIGDRDNIRNLIGAKEVVRLTAK</sequence>